<keyword evidence="4" id="KW-1185">Reference proteome</keyword>
<reference evidence="3 4" key="1">
    <citation type="journal article" date="2019" name="Int. J. Syst. Evol. Microbiol.">
        <title>The Global Catalogue of Microorganisms (GCM) 10K type strain sequencing project: providing services to taxonomists for standard genome sequencing and annotation.</title>
        <authorList>
            <consortium name="The Broad Institute Genomics Platform"/>
            <consortium name="The Broad Institute Genome Sequencing Center for Infectious Disease"/>
            <person name="Wu L."/>
            <person name="Ma J."/>
        </authorList>
    </citation>
    <scope>NUCLEOTIDE SEQUENCE [LARGE SCALE GENOMIC DNA]</scope>
    <source>
        <strain evidence="3 4">JCM 14969</strain>
    </source>
</reference>
<keyword evidence="2" id="KW-0472">Membrane</keyword>
<feature type="compositionally biased region" description="Low complexity" evidence="1">
    <location>
        <begin position="173"/>
        <end position="183"/>
    </location>
</feature>
<feature type="transmembrane region" description="Helical" evidence="2">
    <location>
        <begin position="6"/>
        <end position="32"/>
    </location>
</feature>
<gene>
    <name evidence="3" type="ORF">GCM10009789_63210</name>
</gene>
<sequence>MKSSGSIWFVYGIAVVVTFSIGVLSFSVFVLAKVFGSSPEATPTAPVVSATPTARTLPKARALRYSAARVLAVRAVDSNPRQLVLVVSTPTGCAQKLQAASIKEGPGAIAVRVTQQTYRTGCPWQREQILTTATTPIANRTLIVNGTLWTSTVTGGYELALSESRAPRNSTAGRTTSGGRTPR</sequence>
<organism evidence="3 4">
    <name type="scientific">Kribbella sancticallisti</name>
    <dbReference type="NCBI Taxonomy" id="460087"/>
    <lineage>
        <taxon>Bacteria</taxon>
        <taxon>Bacillati</taxon>
        <taxon>Actinomycetota</taxon>
        <taxon>Actinomycetes</taxon>
        <taxon>Propionibacteriales</taxon>
        <taxon>Kribbellaceae</taxon>
        <taxon>Kribbella</taxon>
    </lineage>
</organism>
<dbReference type="Proteomes" id="UP001500393">
    <property type="component" value="Unassembled WGS sequence"/>
</dbReference>
<keyword evidence="2" id="KW-1133">Transmembrane helix</keyword>
<evidence type="ECO:0000313" key="3">
    <source>
        <dbReference type="EMBL" id="GAA1600362.1"/>
    </source>
</evidence>
<comment type="caution">
    <text evidence="3">The sequence shown here is derived from an EMBL/GenBank/DDBJ whole genome shotgun (WGS) entry which is preliminary data.</text>
</comment>
<dbReference type="EMBL" id="BAAAOS010000048">
    <property type="protein sequence ID" value="GAA1600362.1"/>
    <property type="molecule type" value="Genomic_DNA"/>
</dbReference>
<evidence type="ECO:0000256" key="1">
    <source>
        <dbReference type="SAM" id="MobiDB-lite"/>
    </source>
</evidence>
<dbReference type="RefSeq" id="WP_344220375.1">
    <property type="nucleotide sequence ID" value="NZ_BAAAOS010000048.1"/>
</dbReference>
<protein>
    <submittedName>
        <fullName evidence="3">Uncharacterized protein</fullName>
    </submittedName>
</protein>
<proteinExistence type="predicted"/>
<keyword evidence="2" id="KW-0812">Transmembrane</keyword>
<accession>A0ABN2E960</accession>
<name>A0ABN2E960_9ACTN</name>
<evidence type="ECO:0000256" key="2">
    <source>
        <dbReference type="SAM" id="Phobius"/>
    </source>
</evidence>
<feature type="region of interest" description="Disordered" evidence="1">
    <location>
        <begin position="163"/>
        <end position="183"/>
    </location>
</feature>
<evidence type="ECO:0000313" key="4">
    <source>
        <dbReference type="Proteomes" id="UP001500393"/>
    </source>
</evidence>